<feature type="domain" description="Beta-ketoacyl-[acyl-carrier-protein] synthase III N-terminal" evidence="1">
    <location>
        <begin position="114"/>
        <end position="190"/>
    </location>
</feature>
<dbReference type="InterPro" id="IPR016039">
    <property type="entry name" value="Thiolase-like"/>
</dbReference>
<evidence type="ECO:0000313" key="2">
    <source>
        <dbReference type="EMBL" id="TXG90154.1"/>
    </source>
</evidence>
<reference evidence="2 3" key="1">
    <citation type="submission" date="2018-07" db="EMBL/GenBank/DDBJ databases">
        <title>Genome sequence of Rhodococcus rhodnii ATCC 35071 from Rhodnius prolixus.</title>
        <authorList>
            <person name="Patel V."/>
            <person name="Vogel K.J."/>
        </authorList>
    </citation>
    <scope>NUCLEOTIDE SEQUENCE [LARGE SCALE GENOMIC DNA]</scope>
    <source>
        <strain evidence="2 3">ATCC 35071</strain>
    </source>
</reference>
<proteinExistence type="predicted"/>
<dbReference type="Gene3D" id="3.40.47.10">
    <property type="match status" value="2"/>
</dbReference>
<dbReference type="InterPro" id="IPR013751">
    <property type="entry name" value="ACP_syn_III_N"/>
</dbReference>
<organism evidence="2 3">
    <name type="scientific">Rhodococcus rhodnii</name>
    <dbReference type="NCBI Taxonomy" id="38312"/>
    <lineage>
        <taxon>Bacteria</taxon>
        <taxon>Bacillati</taxon>
        <taxon>Actinomycetota</taxon>
        <taxon>Actinomycetes</taxon>
        <taxon>Mycobacteriales</taxon>
        <taxon>Nocardiaceae</taxon>
        <taxon>Rhodococcus</taxon>
    </lineage>
</organism>
<comment type="caution">
    <text evidence="2">The sequence shown here is derived from an EMBL/GenBank/DDBJ whole genome shotgun (WGS) entry which is preliminary data.</text>
</comment>
<dbReference type="PANTHER" id="PTHR34069">
    <property type="entry name" value="3-OXOACYL-[ACYL-CARRIER-PROTEIN] SYNTHASE 3"/>
    <property type="match status" value="1"/>
</dbReference>
<evidence type="ECO:0000313" key="3">
    <source>
        <dbReference type="Proteomes" id="UP000471120"/>
    </source>
</evidence>
<gene>
    <name evidence="2" type="ORF">DW322_07890</name>
</gene>
<dbReference type="GO" id="GO:0044550">
    <property type="term" value="P:secondary metabolite biosynthetic process"/>
    <property type="evidence" value="ECO:0007669"/>
    <property type="project" value="TreeGrafter"/>
</dbReference>
<dbReference type="Proteomes" id="UP000471120">
    <property type="component" value="Unassembled WGS sequence"/>
</dbReference>
<dbReference type="SUPFAM" id="SSF53901">
    <property type="entry name" value="Thiolase-like"/>
    <property type="match status" value="2"/>
</dbReference>
<dbReference type="EMBL" id="QRCM01000001">
    <property type="protein sequence ID" value="TXG90154.1"/>
    <property type="molecule type" value="Genomic_DNA"/>
</dbReference>
<dbReference type="AlphaFoldDB" id="A0A6P2CBK9"/>
<protein>
    <submittedName>
        <fullName evidence="2">3-oxoacyl-ACP synthase</fullName>
    </submittedName>
</protein>
<dbReference type="GO" id="GO:0006633">
    <property type="term" value="P:fatty acid biosynthetic process"/>
    <property type="evidence" value="ECO:0007669"/>
    <property type="project" value="InterPro"/>
</dbReference>
<sequence>MNRPTHILATGTALPGDPIDNAALCEVIGAQPEWIDLFVGTRTRHFAVDLDTGRQTHSLTDMATDAARQAMSRADVTAADIGFLVLGTATPDHLMPTTANLVADALGLDRIPTFQLQSGCSGAIAAFDLGIRMLDDERQLGLVIGADVCAKHLRIDRDASTAMSPSELINFVLFGDGAGAAVLSHDDDGAQLTMRSLINRFAGLGRAPAQQIEWFGLADRHLDGPALDEDYKAIEQWVPSLSRDVLGDVVAAAGLAADDVEYLLPPQLSGRMTTRVVQQMAPAAGTREISVVADTGNNGNALPFLQIDALANEIRPGERAAVVTIESSKWIEGGMVLEGAS</sequence>
<evidence type="ECO:0000259" key="1">
    <source>
        <dbReference type="Pfam" id="PF08545"/>
    </source>
</evidence>
<accession>A0A6P2CBK9</accession>
<dbReference type="GO" id="GO:0004315">
    <property type="term" value="F:3-oxoacyl-[acyl-carrier-protein] synthase activity"/>
    <property type="evidence" value="ECO:0007669"/>
    <property type="project" value="InterPro"/>
</dbReference>
<name>A0A6P2CBK9_9NOCA</name>
<dbReference type="RefSeq" id="WP_010837458.1">
    <property type="nucleotide sequence ID" value="NZ_QRCM01000001.1"/>
</dbReference>
<dbReference type="Pfam" id="PF08545">
    <property type="entry name" value="ACP_syn_III"/>
    <property type="match status" value="1"/>
</dbReference>
<dbReference type="PANTHER" id="PTHR34069:SF2">
    <property type="entry name" value="BETA-KETOACYL-[ACYL-CARRIER-PROTEIN] SYNTHASE III"/>
    <property type="match status" value="1"/>
</dbReference>